<accession>A0A8J2SF56</accession>
<proteinExistence type="inferred from homology"/>
<dbReference type="CDD" id="cd00200">
    <property type="entry name" value="WD40"/>
    <property type="match status" value="1"/>
</dbReference>
<dbReference type="Pfam" id="PF24807">
    <property type="entry name" value="WD40_CDC20-Fz"/>
    <property type="match status" value="1"/>
</dbReference>
<evidence type="ECO:0000256" key="5">
    <source>
        <dbReference type="ARBA" id="ARBA00022776"/>
    </source>
</evidence>
<keyword evidence="11" id="KW-1185">Reference proteome</keyword>
<evidence type="ECO:0000256" key="1">
    <source>
        <dbReference type="ARBA" id="ARBA00006445"/>
    </source>
</evidence>
<feature type="domain" description="CDC20/Fizzy WD40" evidence="9">
    <location>
        <begin position="152"/>
        <end position="450"/>
    </location>
</feature>
<sequence length="476" mass="50781">MSAMKALRDKNADLADLEKILNPTDVKSSVMPRWQRKALQRSDSSTSNDRFIPTRSAIDFDQAGHVMSSSENSSSSEGESDESKEARQVHADRLKAGLLDAESRVLAYKQKAPAPKAGYVNSLKVLYTAHGSQQVRKAKSTRHIPSAPSRVLDAPDLLDDYYLNLTSWGANNCVAVALGPTVYVWNAGTGAITELLTLDEGDDYVCSVSWLPGETGAGHLAVGTSAGSTELWDVAASRALRRMDGHAARVSCLAWNGHCLSSAGRDATIVHHDVRIRDHATGSCVGHQQEICGLSWSPDGTTLASGANDNCVMLWSAAQTGVRSQAPAHSLTDHTAAVKALAWSPHDRHVLASGGGTADRCIKLWNASTGINLNSVDTGSQVCALAWNPREKELLSGHGYAENQLSLWKYPAMARVKDLKGHTGRVLALCTSPDGSTVLSAGADETLRFWDCFGTAPAKKGKSRAAALSKGVVCIR</sequence>
<feature type="region of interest" description="Disordered" evidence="8">
    <location>
        <begin position="25"/>
        <end position="89"/>
    </location>
</feature>
<feature type="repeat" description="WD" evidence="7">
    <location>
        <begin position="419"/>
        <end position="451"/>
    </location>
</feature>
<name>A0A8J2SF56_9STRA</name>
<dbReference type="InterPro" id="IPR033010">
    <property type="entry name" value="Cdc20/Fizzy"/>
</dbReference>
<dbReference type="PANTHER" id="PTHR19918">
    <property type="entry name" value="CELL DIVISION CYCLE 20 CDC20 FIZZY -RELATED"/>
    <property type="match status" value="1"/>
</dbReference>
<dbReference type="PANTHER" id="PTHR19918:SF8">
    <property type="entry name" value="FI02843P"/>
    <property type="match status" value="1"/>
</dbReference>
<evidence type="ECO:0000256" key="8">
    <source>
        <dbReference type="SAM" id="MobiDB-lite"/>
    </source>
</evidence>
<evidence type="ECO:0000313" key="11">
    <source>
        <dbReference type="Proteomes" id="UP000789595"/>
    </source>
</evidence>
<dbReference type="GO" id="GO:1990757">
    <property type="term" value="F:ubiquitin ligase activator activity"/>
    <property type="evidence" value="ECO:0007669"/>
    <property type="project" value="TreeGrafter"/>
</dbReference>
<evidence type="ECO:0000259" key="9">
    <source>
        <dbReference type="Pfam" id="PF24807"/>
    </source>
</evidence>
<evidence type="ECO:0000256" key="6">
    <source>
        <dbReference type="ARBA" id="ARBA00023306"/>
    </source>
</evidence>
<dbReference type="PROSITE" id="PS00678">
    <property type="entry name" value="WD_REPEATS_1"/>
    <property type="match status" value="1"/>
</dbReference>
<dbReference type="OrthoDB" id="10263272at2759"/>
<dbReference type="EMBL" id="CAKKNE010000003">
    <property type="protein sequence ID" value="CAH0370970.1"/>
    <property type="molecule type" value="Genomic_DNA"/>
</dbReference>
<comment type="similarity">
    <text evidence="1">Belongs to the WD repeat CDC20/Fizzy family.</text>
</comment>
<dbReference type="InterPro" id="IPR036322">
    <property type="entry name" value="WD40_repeat_dom_sf"/>
</dbReference>
<dbReference type="PROSITE" id="PS50294">
    <property type="entry name" value="WD_REPEATS_REGION"/>
    <property type="match status" value="2"/>
</dbReference>
<dbReference type="PROSITE" id="PS50082">
    <property type="entry name" value="WD_REPEATS_2"/>
    <property type="match status" value="3"/>
</dbReference>
<evidence type="ECO:0000256" key="2">
    <source>
        <dbReference type="ARBA" id="ARBA00022574"/>
    </source>
</evidence>
<dbReference type="Proteomes" id="UP000789595">
    <property type="component" value="Unassembled WGS sequence"/>
</dbReference>
<dbReference type="SMART" id="SM00320">
    <property type="entry name" value="WD40"/>
    <property type="match status" value="6"/>
</dbReference>
<keyword evidence="2 7" id="KW-0853">WD repeat</keyword>
<comment type="caution">
    <text evidence="10">The sequence shown here is derived from an EMBL/GenBank/DDBJ whole genome shotgun (WGS) entry which is preliminary data.</text>
</comment>
<feature type="repeat" description="WD" evidence="7">
    <location>
        <begin position="331"/>
        <end position="375"/>
    </location>
</feature>
<dbReference type="Gene3D" id="2.130.10.10">
    <property type="entry name" value="YVTN repeat-like/Quinoprotein amine dehydrogenase"/>
    <property type="match status" value="1"/>
</dbReference>
<reference evidence="10" key="1">
    <citation type="submission" date="2021-11" db="EMBL/GenBank/DDBJ databases">
        <authorList>
            <consortium name="Genoscope - CEA"/>
            <person name="William W."/>
        </authorList>
    </citation>
    <scope>NUCLEOTIDE SEQUENCE</scope>
</reference>
<dbReference type="GO" id="GO:0031145">
    <property type="term" value="P:anaphase-promoting complex-dependent catabolic process"/>
    <property type="evidence" value="ECO:0007669"/>
    <property type="project" value="TreeGrafter"/>
</dbReference>
<dbReference type="GO" id="GO:0005680">
    <property type="term" value="C:anaphase-promoting complex"/>
    <property type="evidence" value="ECO:0007669"/>
    <property type="project" value="TreeGrafter"/>
</dbReference>
<dbReference type="GO" id="GO:0051301">
    <property type="term" value="P:cell division"/>
    <property type="evidence" value="ECO:0007669"/>
    <property type="project" value="UniProtKB-KW"/>
</dbReference>
<evidence type="ECO:0000256" key="4">
    <source>
        <dbReference type="ARBA" id="ARBA00022737"/>
    </source>
</evidence>
<evidence type="ECO:0000313" key="10">
    <source>
        <dbReference type="EMBL" id="CAH0370970.1"/>
    </source>
</evidence>
<dbReference type="InterPro" id="IPR001680">
    <property type="entry name" value="WD40_rpt"/>
</dbReference>
<keyword evidence="4" id="KW-0677">Repeat</keyword>
<dbReference type="GO" id="GO:0010997">
    <property type="term" value="F:anaphase-promoting complex binding"/>
    <property type="evidence" value="ECO:0007669"/>
    <property type="project" value="InterPro"/>
</dbReference>
<evidence type="ECO:0000256" key="7">
    <source>
        <dbReference type="PROSITE-ProRule" id="PRU00221"/>
    </source>
</evidence>
<dbReference type="InterPro" id="IPR015943">
    <property type="entry name" value="WD40/YVTN_repeat-like_dom_sf"/>
</dbReference>
<dbReference type="SUPFAM" id="SSF50978">
    <property type="entry name" value="WD40 repeat-like"/>
    <property type="match status" value="1"/>
</dbReference>
<dbReference type="InterPro" id="IPR019775">
    <property type="entry name" value="WD40_repeat_CS"/>
</dbReference>
<keyword evidence="3" id="KW-0132">Cell division</keyword>
<dbReference type="AlphaFoldDB" id="A0A8J2SF56"/>
<feature type="repeat" description="WD" evidence="7">
    <location>
        <begin position="284"/>
        <end position="316"/>
    </location>
</feature>
<feature type="compositionally biased region" description="Low complexity" evidence="8">
    <location>
        <begin position="68"/>
        <end position="77"/>
    </location>
</feature>
<protein>
    <recommendedName>
        <fullName evidence="9">CDC20/Fizzy WD40 domain-containing protein</fullName>
    </recommendedName>
</protein>
<keyword evidence="5" id="KW-0498">Mitosis</keyword>
<gene>
    <name evidence="10" type="ORF">PECAL_3P08870</name>
</gene>
<organism evidence="10 11">
    <name type="scientific">Pelagomonas calceolata</name>
    <dbReference type="NCBI Taxonomy" id="35677"/>
    <lineage>
        <taxon>Eukaryota</taxon>
        <taxon>Sar</taxon>
        <taxon>Stramenopiles</taxon>
        <taxon>Ochrophyta</taxon>
        <taxon>Pelagophyceae</taxon>
        <taxon>Pelagomonadales</taxon>
        <taxon>Pelagomonadaceae</taxon>
        <taxon>Pelagomonas</taxon>
    </lineage>
</organism>
<evidence type="ECO:0000256" key="3">
    <source>
        <dbReference type="ARBA" id="ARBA00022618"/>
    </source>
</evidence>
<dbReference type="GO" id="GO:1905786">
    <property type="term" value="P:positive regulation of anaphase-promoting complex-dependent catabolic process"/>
    <property type="evidence" value="ECO:0007669"/>
    <property type="project" value="TreeGrafter"/>
</dbReference>
<keyword evidence="6" id="KW-0131">Cell cycle</keyword>
<dbReference type="InterPro" id="IPR056150">
    <property type="entry name" value="WD40_CDC20-Fz"/>
</dbReference>